<proteinExistence type="predicted"/>
<dbReference type="PROSITE" id="PS51677">
    <property type="entry name" value="NODB"/>
    <property type="match status" value="1"/>
</dbReference>
<dbReference type="SUPFAM" id="SSF88713">
    <property type="entry name" value="Glycoside hydrolase/deacetylase"/>
    <property type="match status" value="1"/>
</dbReference>
<dbReference type="PANTHER" id="PTHR10587:SF80">
    <property type="entry name" value="CHITOOLIGOSACCHARIDE DEACETYLASE"/>
    <property type="match status" value="1"/>
</dbReference>
<dbReference type="GO" id="GO:0016810">
    <property type="term" value="F:hydrolase activity, acting on carbon-nitrogen (but not peptide) bonds"/>
    <property type="evidence" value="ECO:0007669"/>
    <property type="project" value="InterPro"/>
</dbReference>
<name>A0AAJ1SZR2_9BACI</name>
<protein>
    <submittedName>
        <fullName evidence="2">Sporulation protein (Polysaccharide deacetylase family)</fullName>
    </submittedName>
</protein>
<dbReference type="InterPro" id="IPR002509">
    <property type="entry name" value="NODB_dom"/>
</dbReference>
<dbReference type="RefSeq" id="WP_370873944.1">
    <property type="nucleotide sequence ID" value="NZ_JAUSUC010000005.1"/>
</dbReference>
<feature type="domain" description="NodB homology" evidence="1">
    <location>
        <begin position="129"/>
        <end position="305"/>
    </location>
</feature>
<dbReference type="GO" id="GO:0016020">
    <property type="term" value="C:membrane"/>
    <property type="evidence" value="ECO:0007669"/>
    <property type="project" value="TreeGrafter"/>
</dbReference>
<dbReference type="GO" id="GO:0005975">
    <property type="term" value="P:carbohydrate metabolic process"/>
    <property type="evidence" value="ECO:0007669"/>
    <property type="project" value="InterPro"/>
</dbReference>
<dbReference type="PANTHER" id="PTHR10587">
    <property type="entry name" value="GLYCOSYL TRANSFERASE-RELATED"/>
    <property type="match status" value="1"/>
</dbReference>
<dbReference type="AlphaFoldDB" id="A0AAJ1SZR2"/>
<sequence>MGKSRQLFMLFVMVIFSFLLVQNPLTSRYIAMVKHQAIEVDKKDHSLHDRILKAAQTYNAKPQDAKLDRVWKTIPGYNGIEVDIEASYKKMKKDNRFDEKKLVFKQTKPNVHLRDLPPSPIYRGHPEKPMISFAINVAWGNEYLPEMLSTLKKHQVHATFFLEGRWTKENPDLAQMIVDGHHEVGNHSYSHPDMSILSNEKIRKQLTETNNVIEATTKNKVSLFAPPSGSYREDVVKIAHSLNMYTIMWTIDTIDWKKPNPDVLIQRVTSKIHPGAIILMHPTESTSKSLDTLIKEIKGKNYKLDTVSELLEEERIFPMKDEKNDKQ</sequence>
<dbReference type="Pfam" id="PF01522">
    <property type="entry name" value="Polysacc_deac_1"/>
    <property type="match status" value="1"/>
</dbReference>
<dbReference type="Proteomes" id="UP001237207">
    <property type="component" value="Unassembled WGS sequence"/>
</dbReference>
<accession>A0AAJ1SZR2</accession>
<dbReference type="InterPro" id="IPR011330">
    <property type="entry name" value="Glyco_hydro/deAcase_b/a-brl"/>
</dbReference>
<reference evidence="2" key="1">
    <citation type="submission" date="2023-07" db="EMBL/GenBank/DDBJ databases">
        <title>Genomic Encyclopedia of Type Strains, Phase IV (KMG-IV): sequencing the most valuable type-strain genomes for metagenomic binning, comparative biology and taxonomic classification.</title>
        <authorList>
            <person name="Goeker M."/>
        </authorList>
    </citation>
    <scope>NUCLEOTIDE SEQUENCE</scope>
    <source>
        <strain evidence="2">DSM 23947</strain>
    </source>
</reference>
<dbReference type="NCBIfam" id="TIGR02873">
    <property type="entry name" value="spore_ylxY"/>
    <property type="match status" value="1"/>
</dbReference>
<evidence type="ECO:0000313" key="3">
    <source>
        <dbReference type="Proteomes" id="UP001237207"/>
    </source>
</evidence>
<keyword evidence="3" id="KW-1185">Reference proteome</keyword>
<dbReference type="CDD" id="cd10950">
    <property type="entry name" value="CE4_BsYlxY_like"/>
    <property type="match status" value="1"/>
</dbReference>
<dbReference type="Gene3D" id="3.20.20.370">
    <property type="entry name" value="Glycoside hydrolase/deacetylase"/>
    <property type="match status" value="1"/>
</dbReference>
<organism evidence="2 3">
    <name type="scientific">Oikeobacillus pervagus</name>
    <dbReference type="NCBI Taxonomy" id="1325931"/>
    <lineage>
        <taxon>Bacteria</taxon>
        <taxon>Bacillati</taxon>
        <taxon>Bacillota</taxon>
        <taxon>Bacilli</taxon>
        <taxon>Bacillales</taxon>
        <taxon>Bacillaceae</taxon>
        <taxon>Oikeobacillus</taxon>
    </lineage>
</organism>
<comment type="caution">
    <text evidence="2">The sequence shown here is derived from an EMBL/GenBank/DDBJ whole genome shotgun (WGS) entry which is preliminary data.</text>
</comment>
<evidence type="ECO:0000313" key="2">
    <source>
        <dbReference type="EMBL" id="MDQ0214252.1"/>
    </source>
</evidence>
<evidence type="ECO:0000259" key="1">
    <source>
        <dbReference type="PROSITE" id="PS51677"/>
    </source>
</evidence>
<gene>
    <name evidence="2" type="ORF">J2S13_000648</name>
</gene>
<dbReference type="EMBL" id="JAUSUC010000005">
    <property type="protein sequence ID" value="MDQ0214252.1"/>
    <property type="molecule type" value="Genomic_DNA"/>
</dbReference>
<dbReference type="InterPro" id="IPR014228">
    <property type="entry name" value="Spore_polysacc_deacetyl_YlxY"/>
</dbReference>
<dbReference type="InterPro" id="IPR050248">
    <property type="entry name" value="Polysacc_deacetylase_ArnD"/>
</dbReference>